<accession>A0ABT6MXT6</accession>
<feature type="signal peptide" evidence="1">
    <location>
        <begin position="1"/>
        <end position="22"/>
    </location>
</feature>
<feature type="domain" description="Cell wall hydrolase SleB" evidence="2">
    <location>
        <begin position="98"/>
        <end position="207"/>
    </location>
</feature>
<dbReference type="Gene3D" id="1.10.10.2520">
    <property type="entry name" value="Cell wall hydrolase SleB, domain 1"/>
    <property type="match status" value="1"/>
</dbReference>
<dbReference type="InterPro" id="IPR042047">
    <property type="entry name" value="SleB_dom1"/>
</dbReference>
<dbReference type="EMBL" id="JARYGZ010000001">
    <property type="protein sequence ID" value="MDH7637807.1"/>
    <property type="molecule type" value="Genomic_DNA"/>
</dbReference>
<sequence>MRDRRGAGLLILLLCASCTAPSIGLRPPSSQRATESGLTVALDDPLPAGPPRLTYRVANMFNEMLSWSPLSRHSRSVNADDEATLNCLTAAVYYEARSESEEGQRAVAQVVLNRVGKPSFAGSVCGVIHQRSAASGGCQFDFVCDGAQRGRRETGAWAAALRIARRALGGETYDPVGSATFYHTIAVSPDWSRRFVRVRQIGAHIFYKSRA</sequence>
<dbReference type="GO" id="GO:0016787">
    <property type="term" value="F:hydrolase activity"/>
    <property type="evidence" value="ECO:0007669"/>
    <property type="project" value="UniProtKB-KW"/>
</dbReference>
<feature type="chain" id="PRO_5046587226" evidence="1">
    <location>
        <begin position="23"/>
        <end position="211"/>
    </location>
</feature>
<dbReference type="Proteomes" id="UP001160625">
    <property type="component" value="Unassembled WGS sequence"/>
</dbReference>
<name>A0ABT6MXT6_9SPHN</name>
<dbReference type="Pfam" id="PF07486">
    <property type="entry name" value="Hydrolase_2"/>
    <property type="match status" value="1"/>
</dbReference>
<protein>
    <submittedName>
        <fullName evidence="3">Cell wall hydrolase</fullName>
    </submittedName>
</protein>
<proteinExistence type="predicted"/>
<gene>
    <name evidence="3" type="ORF">QGN17_03595</name>
</gene>
<dbReference type="InterPro" id="IPR011105">
    <property type="entry name" value="Cell_wall_hydrolase_SleB"/>
</dbReference>
<keyword evidence="1" id="KW-0732">Signal</keyword>
<keyword evidence="4" id="KW-1185">Reference proteome</keyword>
<dbReference type="RefSeq" id="WP_281043150.1">
    <property type="nucleotide sequence ID" value="NZ_JARYGZ010000001.1"/>
</dbReference>
<evidence type="ECO:0000256" key="1">
    <source>
        <dbReference type="SAM" id="SignalP"/>
    </source>
</evidence>
<organism evidence="3 4">
    <name type="scientific">Sphingomonas oryzagri</name>
    <dbReference type="NCBI Taxonomy" id="3042314"/>
    <lineage>
        <taxon>Bacteria</taxon>
        <taxon>Pseudomonadati</taxon>
        <taxon>Pseudomonadota</taxon>
        <taxon>Alphaproteobacteria</taxon>
        <taxon>Sphingomonadales</taxon>
        <taxon>Sphingomonadaceae</taxon>
        <taxon>Sphingomonas</taxon>
    </lineage>
</organism>
<evidence type="ECO:0000313" key="3">
    <source>
        <dbReference type="EMBL" id="MDH7637807.1"/>
    </source>
</evidence>
<keyword evidence="3" id="KW-0378">Hydrolase</keyword>
<reference evidence="3" key="1">
    <citation type="submission" date="2023-04" db="EMBL/GenBank/DDBJ databases">
        <title>Sphingomonas sp. MAHUQ-71 isolated from rice field.</title>
        <authorList>
            <person name="Huq M.A."/>
        </authorList>
    </citation>
    <scope>NUCLEOTIDE SEQUENCE</scope>
    <source>
        <strain evidence="3">MAHUQ-71</strain>
    </source>
</reference>
<evidence type="ECO:0000313" key="4">
    <source>
        <dbReference type="Proteomes" id="UP001160625"/>
    </source>
</evidence>
<comment type="caution">
    <text evidence="3">The sequence shown here is derived from an EMBL/GenBank/DDBJ whole genome shotgun (WGS) entry which is preliminary data.</text>
</comment>
<evidence type="ECO:0000259" key="2">
    <source>
        <dbReference type="Pfam" id="PF07486"/>
    </source>
</evidence>